<organism evidence="1 2">
    <name type="scientific">Breznakia blatticola</name>
    <dbReference type="NCBI Taxonomy" id="1754012"/>
    <lineage>
        <taxon>Bacteria</taxon>
        <taxon>Bacillati</taxon>
        <taxon>Bacillota</taxon>
        <taxon>Erysipelotrichia</taxon>
        <taxon>Erysipelotrichales</taxon>
        <taxon>Erysipelotrichaceae</taxon>
        <taxon>Breznakia</taxon>
    </lineage>
</organism>
<dbReference type="EMBL" id="SODD01000005">
    <property type="protein sequence ID" value="TDW25319.1"/>
    <property type="molecule type" value="Genomic_DNA"/>
</dbReference>
<gene>
    <name evidence="1" type="ORF">EDD63_10551</name>
</gene>
<comment type="caution">
    <text evidence="1">The sequence shown here is derived from an EMBL/GenBank/DDBJ whole genome shotgun (WGS) entry which is preliminary data.</text>
</comment>
<evidence type="ECO:0000313" key="1">
    <source>
        <dbReference type="EMBL" id="TDW25319.1"/>
    </source>
</evidence>
<evidence type="ECO:0000313" key="2">
    <source>
        <dbReference type="Proteomes" id="UP000294743"/>
    </source>
</evidence>
<name>A0A4R8A400_9FIRM</name>
<dbReference type="AlphaFoldDB" id="A0A4R8A400"/>
<dbReference type="Proteomes" id="UP000294743">
    <property type="component" value="Unassembled WGS sequence"/>
</dbReference>
<sequence>MTYIIILQMDIFFSSFYKLNARFIVSITSLAVKLNSFCRYSWLPTCPKRSSTPIR</sequence>
<keyword evidence="2" id="KW-1185">Reference proteome</keyword>
<accession>A0A4R8A400</accession>
<reference evidence="1 2" key="1">
    <citation type="submission" date="2019-03" db="EMBL/GenBank/DDBJ databases">
        <title>Genomic Encyclopedia of Type Strains, Phase IV (KMG-IV): sequencing the most valuable type-strain genomes for metagenomic binning, comparative biology and taxonomic classification.</title>
        <authorList>
            <person name="Goeker M."/>
        </authorList>
    </citation>
    <scope>NUCLEOTIDE SEQUENCE [LARGE SCALE GENOMIC DNA]</scope>
    <source>
        <strain evidence="1 2">DSM 28867</strain>
    </source>
</reference>
<proteinExistence type="predicted"/>
<protein>
    <submittedName>
        <fullName evidence="1">Uncharacterized protein</fullName>
    </submittedName>
</protein>